<organism evidence="2 3">
    <name type="scientific">Eiseniibacteriota bacterium</name>
    <dbReference type="NCBI Taxonomy" id="2212470"/>
    <lineage>
        <taxon>Bacteria</taxon>
        <taxon>Candidatus Eiseniibacteriota</taxon>
    </lineage>
</organism>
<proteinExistence type="predicted"/>
<feature type="region of interest" description="Disordered" evidence="1">
    <location>
        <begin position="92"/>
        <end position="133"/>
    </location>
</feature>
<evidence type="ECO:0000313" key="2">
    <source>
        <dbReference type="EMBL" id="TMQ54072.1"/>
    </source>
</evidence>
<reference evidence="2 3" key="1">
    <citation type="journal article" date="2019" name="Nat. Microbiol.">
        <title>Mediterranean grassland soil C-N compound turnover is dependent on rainfall and depth, and is mediated by genomically divergent microorganisms.</title>
        <authorList>
            <person name="Diamond S."/>
            <person name="Andeer P.F."/>
            <person name="Li Z."/>
            <person name="Crits-Christoph A."/>
            <person name="Burstein D."/>
            <person name="Anantharaman K."/>
            <person name="Lane K.R."/>
            <person name="Thomas B.C."/>
            <person name="Pan C."/>
            <person name="Northen T.R."/>
            <person name="Banfield J.F."/>
        </authorList>
    </citation>
    <scope>NUCLEOTIDE SEQUENCE [LARGE SCALE GENOMIC DNA]</scope>
    <source>
        <strain evidence="2">WS_4</strain>
    </source>
</reference>
<feature type="compositionally biased region" description="Basic and acidic residues" evidence="1">
    <location>
        <begin position="107"/>
        <end position="133"/>
    </location>
</feature>
<protein>
    <recommendedName>
        <fullName evidence="4">DUF4382 domain-containing protein</fullName>
    </recommendedName>
</protein>
<dbReference type="AlphaFoldDB" id="A0A538SRP9"/>
<dbReference type="Proteomes" id="UP000319829">
    <property type="component" value="Unassembled WGS sequence"/>
</dbReference>
<sequence length="305" mass="32450">MKRKDLKSKVNTLAPPLLVILFLSILGAAGCSKQISGPAKMVPLTLKSQGSGVSPVRALRAATAASADSDTSHVVFSFARALLVVRDVRFQTPEGDGDENEAGEDTLGEHEADGDSLGEHEADGDSLGEHEGDHENGIVFRGPFVIDLLSHHADVLDTKLVPPGVYSKVMGHLQALHAGDPAATPDLSFLIGSTVFLEGTISGDGGGPFTYQARIDDEFIVHGTFTLASDTPATAFLVFDLNRMLVDREGRFLDPRDPENDLAIRQAIRHAIKIGMDKDHDGEFDGDDGPGHDQDANGAPPIARF</sequence>
<feature type="compositionally biased region" description="Acidic residues" evidence="1">
    <location>
        <begin position="95"/>
        <end position="106"/>
    </location>
</feature>
<evidence type="ECO:0000256" key="1">
    <source>
        <dbReference type="SAM" id="MobiDB-lite"/>
    </source>
</evidence>
<feature type="region of interest" description="Disordered" evidence="1">
    <location>
        <begin position="277"/>
        <end position="305"/>
    </location>
</feature>
<feature type="compositionally biased region" description="Basic and acidic residues" evidence="1">
    <location>
        <begin position="277"/>
        <end position="295"/>
    </location>
</feature>
<gene>
    <name evidence="2" type="ORF">E6K74_07475</name>
</gene>
<name>A0A538SRP9_UNCEI</name>
<accession>A0A538SRP9</accession>
<dbReference type="PROSITE" id="PS51257">
    <property type="entry name" value="PROKAR_LIPOPROTEIN"/>
    <property type="match status" value="1"/>
</dbReference>
<evidence type="ECO:0008006" key="4">
    <source>
        <dbReference type="Google" id="ProtNLM"/>
    </source>
</evidence>
<dbReference type="EMBL" id="VBOU01000077">
    <property type="protein sequence ID" value="TMQ54072.1"/>
    <property type="molecule type" value="Genomic_DNA"/>
</dbReference>
<comment type="caution">
    <text evidence="2">The sequence shown here is derived from an EMBL/GenBank/DDBJ whole genome shotgun (WGS) entry which is preliminary data.</text>
</comment>
<evidence type="ECO:0000313" key="3">
    <source>
        <dbReference type="Proteomes" id="UP000319829"/>
    </source>
</evidence>